<dbReference type="GO" id="GO:0008270">
    <property type="term" value="F:zinc ion binding"/>
    <property type="evidence" value="ECO:0007669"/>
    <property type="project" value="UniProtKB-KW"/>
</dbReference>
<dbReference type="InterPro" id="IPR051591">
    <property type="entry name" value="UPF0224_FAM112_RNA_Proc"/>
</dbReference>
<dbReference type="PROSITE" id="PS51800">
    <property type="entry name" value="ZF_CHHC_U11_48K"/>
    <property type="match status" value="1"/>
</dbReference>
<organism evidence="6 7">
    <name type="scientific">Cairina moschata</name>
    <name type="common">Muscovy duck</name>
    <dbReference type="NCBI Taxonomy" id="8855"/>
    <lineage>
        <taxon>Eukaryota</taxon>
        <taxon>Metazoa</taxon>
        <taxon>Chordata</taxon>
        <taxon>Craniata</taxon>
        <taxon>Vertebrata</taxon>
        <taxon>Euteleostomi</taxon>
        <taxon>Archelosauria</taxon>
        <taxon>Archosauria</taxon>
        <taxon>Dinosauria</taxon>
        <taxon>Saurischia</taxon>
        <taxon>Theropoda</taxon>
        <taxon>Coelurosauria</taxon>
        <taxon>Aves</taxon>
        <taxon>Neognathae</taxon>
        <taxon>Galloanserae</taxon>
        <taxon>Anseriformes</taxon>
        <taxon>Anatidae</taxon>
        <taxon>Anatinae</taxon>
        <taxon>Cairina</taxon>
    </lineage>
</organism>
<evidence type="ECO:0000256" key="3">
    <source>
        <dbReference type="ARBA" id="ARBA00022833"/>
    </source>
</evidence>
<accession>A0A8C3CFU8</accession>
<reference evidence="6" key="2">
    <citation type="submission" date="2025-09" db="UniProtKB">
        <authorList>
            <consortium name="Ensembl"/>
        </authorList>
    </citation>
    <scope>IDENTIFICATION</scope>
</reference>
<feature type="compositionally biased region" description="Low complexity" evidence="4">
    <location>
        <begin position="190"/>
        <end position="201"/>
    </location>
</feature>
<evidence type="ECO:0000256" key="2">
    <source>
        <dbReference type="ARBA" id="ARBA00022771"/>
    </source>
</evidence>
<keyword evidence="1" id="KW-0479">Metal-binding</keyword>
<keyword evidence="2" id="KW-0863">Zinc-finger</keyword>
<evidence type="ECO:0000256" key="4">
    <source>
        <dbReference type="SAM" id="MobiDB-lite"/>
    </source>
</evidence>
<evidence type="ECO:0000313" key="6">
    <source>
        <dbReference type="Ensembl" id="ENSCMMP00000020124.1"/>
    </source>
</evidence>
<protein>
    <recommendedName>
        <fullName evidence="5">CHHC U11-48K-type domain-containing protein</fullName>
    </recommendedName>
</protein>
<dbReference type="Pfam" id="PF05253">
    <property type="entry name" value="zf-U11-48K"/>
    <property type="match status" value="1"/>
</dbReference>
<dbReference type="Proteomes" id="UP000694556">
    <property type="component" value="Unassembled WGS sequence"/>
</dbReference>
<sequence length="339" mass="37196">MGSGRRVKHEVSFLPYCTCPRAGETQLLFKAAFLLRAFETGNQWRAEIKWDDQLSFLQNSRKWPSGSATHQGCTPHSSAVPSPIFQLHLGTSLLQGSQSGATLSFRVFGPFSGTDGEKYTPGALREALGAGRSVGARGWGAGLSSTARLGENGARRRTRTWRCPGNRPTVGGAPRGAGVVARRQPRRRQGQALHAAPARGPCPRPRSLCPPWRWRMSSSYPHVAKELATCPFNARHLVPQADLSDHISKCNDKGFIEQDIVNQSSGFQREQVNAMSTWQAPPCDEDWETELLEQPNSPFLWGMTNSGINSSSTTFGQKNYLPSSVRAPESFPYAVSWKG</sequence>
<proteinExistence type="predicted"/>
<feature type="region of interest" description="Disordered" evidence="4">
    <location>
        <begin position="165"/>
        <end position="202"/>
    </location>
</feature>
<evidence type="ECO:0000256" key="1">
    <source>
        <dbReference type="ARBA" id="ARBA00022723"/>
    </source>
</evidence>
<dbReference type="InterPro" id="IPR022776">
    <property type="entry name" value="TRM13/UPF0224_CHHC_Znf_dom"/>
</dbReference>
<name>A0A8C3CFU8_CAIMO</name>
<evidence type="ECO:0000259" key="5">
    <source>
        <dbReference type="PROSITE" id="PS51800"/>
    </source>
</evidence>
<dbReference type="Ensembl" id="ENSCMMT00000022092.1">
    <property type="protein sequence ID" value="ENSCMMP00000020124.1"/>
    <property type="gene ID" value="ENSCMMG00000012679.1"/>
</dbReference>
<dbReference type="PANTHER" id="PTHR21402">
    <property type="entry name" value="GAMETOCYTE SPECIFIC FACTOR 1-RELATED"/>
    <property type="match status" value="1"/>
</dbReference>
<evidence type="ECO:0000313" key="7">
    <source>
        <dbReference type="Proteomes" id="UP000694556"/>
    </source>
</evidence>
<feature type="compositionally biased region" description="Low complexity" evidence="4">
    <location>
        <begin position="170"/>
        <end position="182"/>
    </location>
</feature>
<keyword evidence="7" id="KW-1185">Reference proteome</keyword>
<dbReference type="AlphaFoldDB" id="A0A8C3CFU8"/>
<keyword evidence="3" id="KW-0862">Zinc</keyword>
<dbReference type="PANTHER" id="PTHR21402:SF5">
    <property type="entry name" value="GAMETOCYTE SPECIFIC FACTOR 1"/>
    <property type="match status" value="1"/>
</dbReference>
<reference evidence="6" key="1">
    <citation type="submission" date="2025-08" db="UniProtKB">
        <authorList>
            <consortium name="Ensembl"/>
        </authorList>
    </citation>
    <scope>IDENTIFICATION</scope>
</reference>
<feature type="domain" description="CHHC U11-48K-type" evidence="5">
    <location>
        <begin position="227"/>
        <end position="254"/>
    </location>
</feature>